<keyword evidence="1" id="KW-0862">Zinc</keyword>
<evidence type="ECO:0000313" key="5">
    <source>
        <dbReference type="Proteomes" id="UP001285441"/>
    </source>
</evidence>
<evidence type="ECO:0000256" key="2">
    <source>
        <dbReference type="SAM" id="Phobius"/>
    </source>
</evidence>
<keyword evidence="1" id="KW-0863">Zinc-finger</keyword>
<dbReference type="InterPro" id="IPR013083">
    <property type="entry name" value="Znf_RING/FYVE/PHD"/>
</dbReference>
<keyword evidence="2" id="KW-0472">Membrane</keyword>
<feature type="domain" description="RING-type" evidence="3">
    <location>
        <begin position="79"/>
        <end position="130"/>
    </location>
</feature>
<keyword evidence="1" id="KW-0479">Metal-binding</keyword>
<organism evidence="4 5">
    <name type="scientific">Podospora didyma</name>
    <dbReference type="NCBI Taxonomy" id="330526"/>
    <lineage>
        <taxon>Eukaryota</taxon>
        <taxon>Fungi</taxon>
        <taxon>Dikarya</taxon>
        <taxon>Ascomycota</taxon>
        <taxon>Pezizomycotina</taxon>
        <taxon>Sordariomycetes</taxon>
        <taxon>Sordariomycetidae</taxon>
        <taxon>Sordariales</taxon>
        <taxon>Podosporaceae</taxon>
        <taxon>Podospora</taxon>
    </lineage>
</organism>
<evidence type="ECO:0000313" key="4">
    <source>
        <dbReference type="EMBL" id="KAK3370158.1"/>
    </source>
</evidence>
<comment type="caution">
    <text evidence="4">The sequence shown here is derived from an EMBL/GenBank/DDBJ whole genome shotgun (WGS) entry which is preliminary data.</text>
</comment>
<accession>A0AAE0K4V1</accession>
<dbReference type="Pfam" id="PF13639">
    <property type="entry name" value="zf-RING_2"/>
    <property type="match status" value="1"/>
</dbReference>
<dbReference type="Gene3D" id="3.30.40.10">
    <property type="entry name" value="Zinc/RING finger domain, C3HC4 (zinc finger)"/>
    <property type="match status" value="1"/>
</dbReference>
<proteinExistence type="predicted"/>
<dbReference type="SUPFAM" id="SSF57850">
    <property type="entry name" value="RING/U-box"/>
    <property type="match status" value="1"/>
</dbReference>
<keyword evidence="2" id="KW-0812">Transmembrane</keyword>
<evidence type="ECO:0000256" key="1">
    <source>
        <dbReference type="PROSITE-ProRule" id="PRU00175"/>
    </source>
</evidence>
<dbReference type="InterPro" id="IPR001841">
    <property type="entry name" value="Znf_RING"/>
</dbReference>
<dbReference type="EMBL" id="JAULSW010000009">
    <property type="protein sequence ID" value="KAK3370158.1"/>
    <property type="molecule type" value="Genomic_DNA"/>
</dbReference>
<keyword evidence="2" id="KW-1133">Transmembrane helix</keyword>
<reference evidence="4" key="2">
    <citation type="submission" date="2023-06" db="EMBL/GenBank/DDBJ databases">
        <authorList>
            <consortium name="Lawrence Berkeley National Laboratory"/>
            <person name="Haridas S."/>
            <person name="Hensen N."/>
            <person name="Bonometti L."/>
            <person name="Westerberg I."/>
            <person name="Brannstrom I.O."/>
            <person name="Guillou S."/>
            <person name="Cros-Aarteil S."/>
            <person name="Calhoun S."/>
            <person name="Kuo A."/>
            <person name="Mondo S."/>
            <person name="Pangilinan J."/>
            <person name="Riley R."/>
            <person name="LaButti K."/>
            <person name="Andreopoulos B."/>
            <person name="Lipzen A."/>
            <person name="Chen C."/>
            <person name="Yanf M."/>
            <person name="Daum C."/>
            <person name="Ng V."/>
            <person name="Clum A."/>
            <person name="Steindorff A."/>
            <person name="Ohm R."/>
            <person name="Martin F."/>
            <person name="Silar P."/>
            <person name="Natvig D."/>
            <person name="Lalanne C."/>
            <person name="Gautier V."/>
            <person name="Ament-velasquez S.L."/>
            <person name="Kruys A."/>
            <person name="Hutchinson M.I."/>
            <person name="Powell A.J."/>
            <person name="Barry K."/>
            <person name="Miller A.N."/>
            <person name="Grigoriev I.V."/>
            <person name="Debuchy R."/>
            <person name="Gladieux P."/>
            <person name="Thoren M.H."/>
            <person name="Johannesson H."/>
        </authorList>
    </citation>
    <scope>NUCLEOTIDE SEQUENCE</scope>
    <source>
        <strain evidence="4">CBS 232.78</strain>
    </source>
</reference>
<gene>
    <name evidence="4" type="ORF">B0H63DRAFT_486320</name>
</gene>
<evidence type="ECO:0000259" key="3">
    <source>
        <dbReference type="PROSITE" id="PS50089"/>
    </source>
</evidence>
<dbReference type="Proteomes" id="UP001285441">
    <property type="component" value="Unassembled WGS sequence"/>
</dbReference>
<keyword evidence="5" id="KW-1185">Reference proteome</keyword>
<protein>
    <recommendedName>
        <fullName evidence="3">RING-type domain-containing protein</fullName>
    </recommendedName>
</protein>
<dbReference type="SMART" id="SM00184">
    <property type="entry name" value="RING"/>
    <property type="match status" value="1"/>
</dbReference>
<name>A0AAE0K4V1_9PEZI</name>
<reference evidence="4" key="1">
    <citation type="journal article" date="2023" name="Mol. Phylogenet. Evol.">
        <title>Genome-scale phylogeny and comparative genomics of the fungal order Sordariales.</title>
        <authorList>
            <person name="Hensen N."/>
            <person name="Bonometti L."/>
            <person name="Westerberg I."/>
            <person name="Brannstrom I.O."/>
            <person name="Guillou S."/>
            <person name="Cros-Aarteil S."/>
            <person name="Calhoun S."/>
            <person name="Haridas S."/>
            <person name="Kuo A."/>
            <person name="Mondo S."/>
            <person name="Pangilinan J."/>
            <person name="Riley R."/>
            <person name="LaButti K."/>
            <person name="Andreopoulos B."/>
            <person name="Lipzen A."/>
            <person name="Chen C."/>
            <person name="Yan M."/>
            <person name="Daum C."/>
            <person name="Ng V."/>
            <person name="Clum A."/>
            <person name="Steindorff A."/>
            <person name="Ohm R.A."/>
            <person name="Martin F."/>
            <person name="Silar P."/>
            <person name="Natvig D.O."/>
            <person name="Lalanne C."/>
            <person name="Gautier V."/>
            <person name="Ament-Velasquez S.L."/>
            <person name="Kruys A."/>
            <person name="Hutchinson M.I."/>
            <person name="Powell A.J."/>
            <person name="Barry K."/>
            <person name="Miller A.N."/>
            <person name="Grigoriev I.V."/>
            <person name="Debuchy R."/>
            <person name="Gladieux P."/>
            <person name="Hiltunen Thoren M."/>
            <person name="Johannesson H."/>
        </authorList>
    </citation>
    <scope>NUCLEOTIDE SEQUENCE</scope>
    <source>
        <strain evidence="4">CBS 232.78</strain>
    </source>
</reference>
<dbReference type="AlphaFoldDB" id="A0AAE0K4V1"/>
<feature type="transmembrane region" description="Helical" evidence="2">
    <location>
        <begin position="20"/>
        <end position="46"/>
    </location>
</feature>
<dbReference type="PROSITE" id="PS50089">
    <property type="entry name" value="ZF_RING_2"/>
    <property type="match status" value="1"/>
</dbReference>
<dbReference type="GO" id="GO:0008270">
    <property type="term" value="F:zinc ion binding"/>
    <property type="evidence" value="ECO:0007669"/>
    <property type="project" value="UniProtKB-KW"/>
</dbReference>
<sequence>MSESRLRHNSSLSPSLHFPFLTSIIALVWSSVQHALTFVGIARILVMSLMMRRKSRYYAGKKDPTLEKQSTKAQVEATCPICQELIGSRTPEGIVEGWSILPCGHRFGNHCIKRYLNIVADDRPSCPVCRQVAYHICGHPVLPAQLKSDDGSAGPKIVEASALLVQEMRFSNCAYCQKQKASSGLRRARAPSKWRAAVGWLRYLRFNPKRLLRRQRRSLPSVLPPTYDLTPQPRGLFDGHGPWVDPFPRTRDPAWESWWHKQAPCGV</sequence>